<evidence type="ECO:0000256" key="5">
    <source>
        <dbReference type="ARBA" id="ARBA00048267"/>
    </source>
</evidence>
<evidence type="ECO:0000256" key="2">
    <source>
        <dbReference type="ARBA" id="ARBA00022500"/>
    </source>
</evidence>
<keyword evidence="2 6" id="KW-0145">Chemotaxis</keyword>
<dbReference type="GO" id="GO:0050568">
    <property type="term" value="F:protein-glutamine glutaminase activity"/>
    <property type="evidence" value="ECO:0007669"/>
    <property type="project" value="UniProtKB-UniRule"/>
</dbReference>
<evidence type="ECO:0000256" key="1">
    <source>
        <dbReference type="ARBA" id="ARBA00022490"/>
    </source>
</evidence>
<evidence type="ECO:0000313" key="12">
    <source>
        <dbReference type="EMBL" id="TXH81746.1"/>
    </source>
</evidence>
<dbReference type="HAMAP" id="MF_00099">
    <property type="entry name" value="CheB_chemtxs"/>
    <property type="match status" value="1"/>
</dbReference>
<reference evidence="12 14" key="3">
    <citation type="submission" date="2018-09" db="EMBL/GenBank/DDBJ databases">
        <title>Metagenome Assembled Genomes from an Advanced Water Purification Facility.</title>
        <authorList>
            <person name="Stamps B.W."/>
            <person name="Spear J.R."/>
        </authorList>
    </citation>
    <scope>NUCLEOTIDE SEQUENCE [LARGE SCALE GENOMIC DNA]</scope>
    <source>
        <strain evidence="12">Bin_27_1</strain>
    </source>
</reference>
<dbReference type="SMART" id="SM00448">
    <property type="entry name" value="REC"/>
    <property type="match status" value="1"/>
</dbReference>
<evidence type="ECO:0000256" key="3">
    <source>
        <dbReference type="ARBA" id="ARBA00022553"/>
    </source>
</evidence>
<evidence type="ECO:0000313" key="13">
    <source>
        <dbReference type="Proteomes" id="UP000002186"/>
    </source>
</evidence>
<dbReference type="CDD" id="cd16432">
    <property type="entry name" value="CheB_Rec"/>
    <property type="match status" value="1"/>
</dbReference>
<evidence type="ECO:0000259" key="9">
    <source>
        <dbReference type="PROSITE" id="PS50110"/>
    </source>
</evidence>
<dbReference type="PANTHER" id="PTHR42872">
    <property type="entry name" value="PROTEIN-GLUTAMATE METHYLESTERASE/PROTEIN-GLUTAMINE GLUTAMINASE"/>
    <property type="match status" value="1"/>
</dbReference>
<dbReference type="InterPro" id="IPR035909">
    <property type="entry name" value="CheB_C"/>
</dbReference>
<dbReference type="GO" id="GO:0000156">
    <property type="term" value="F:phosphorelay response regulator activity"/>
    <property type="evidence" value="ECO:0007669"/>
    <property type="project" value="InterPro"/>
</dbReference>
<comment type="similarity">
    <text evidence="6">Belongs to the CheB family.</text>
</comment>
<comment type="function">
    <text evidence="6">Involved in chemotaxis. Part of a chemotaxis signal transduction system that modulates chemotaxis in response to various stimuli. Catalyzes the demethylation of specific methylglutamate residues introduced into the chemoreceptors (methyl-accepting chemotaxis proteins or MCP) by CheR. Also mediates the irreversible deamidation of specific glutamine residues to glutamic acid.</text>
</comment>
<dbReference type="InterPro" id="IPR001789">
    <property type="entry name" value="Sig_transdc_resp-reg_receiver"/>
</dbReference>
<dbReference type="InterPro" id="IPR008248">
    <property type="entry name" value="CheB-like"/>
</dbReference>
<dbReference type="Gene3D" id="3.40.50.180">
    <property type="entry name" value="Methylesterase CheB, C-terminal domain"/>
    <property type="match status" value="1"/>
</dbReference>
<keyword evidence="3 6" id="KW-0597">Phosphoprotein</keyword>
<dbReference type="AlphaFoldDB" id="C4ZM26"/>
<dbReference type="EMBL" id="CP001281">
    <property type="protein sequence ID" value="ACK54081.1"/>
    <property type="molecule type" value="Genomic_DNA"/>
</dbReference>
<dbReference type="SUPFAM" id="SSF52738">
    <property type="entry name" value="Methylesterase CheB, C-terminal domain"/>
    <property type="match status" value="1"/>
</dbReference>
<comment type="domain">
    <text evidence="6">Contains a C-terminal catalytic domain, and an N-terminal region which modulates catalytic activity.</text>
</comment>
<accession>C4ZM26</accession>
<dbReference type="EC" id="3.5.1.44" evidence="6"/>
<dbReference type="HOGENOM" id="CLU_000445_51_0_4"/>
<feature type="active site" evidence="6 7">
    <location>
        <position position="366"/>
    </location>
</feature>
<dbReference type="SUPFAM" id="SSF52172">
    <property type="entry name" value="CheY-like"/>
    <property type="match status" value="1"/>
</dbReference>
<comment type="catalytic activity">
    <reaction evidence="5 6">
        <text>[protein]-L-glutamate 5-O-methyl ester + H2O = L-glutamyl-[protein] + methanol + H(+)</text>
        <dbReference type="Rhea" id="RHEA:23236"/>
        <dbReference type="Rhea" id="RHEA-COMP:10208"/>
        <dbReference type="Rhea" id="RHEA-COMP:10311"/>
        <dbReference type="ChEBI" id="CHEBI:15377"/>
        <dbReference type="ChEBI" id="CHEBI:15378"/>
        <dbReference type="ChEBI" id="CHEBI:17790"/>
        <dbReference type="ChEBI" id="CHEBI:29973"/>
        <dbReference type="ChEBI" id="CHEBI:82795"/>
        <dbReference type="EC" id="3.1.1.61"/>
    </reaction>
</comment>
<keyword evidence="1 6" id="KW-0963">Cytoplasm</keyword>
<comment type="subcellular location">
    <subcellularLocation>
        <location evidence="6">Cytoplasm</location>
    </subcellularLocation>
</comment>
<feature type="active site" evidence="6 7">
    <location>
        <position position="270"/>
    </location>
</feature>
<accession>A0A5C7SFM4</accession>
<dbReference type="Pfam" id="PF00072">
    <property type="entry name" value="Response_reg"/>
    <property type="match status" value="1"/>
</dbReference>
<dbReference type="InterPro" id="IPR000673">
    <property type="entry name" value="Sig_transdc_resp-reg_Me-estase"/>
</dbReference>
<proteinExistence type="inferred from homology"/>
<evidence type="ECO:0000313" key="14">
    <source>
        <dbReference type="Proteomes" id="UP000321192"/>
    </source>
</evidence>
<dbReference type="Proteomes" id="UP000321192">
    <property type="component" value="Unassembled WGS sequence"/>
</dbReference>
<sequence>MNAPIRVLVVDDSAVVRQVVSEILSAAPGIEVVGTASDPLFAMAKMRRDWPDVITLDVEMPRMDGISFLRQLMAERPTPVIVCSTLTSRGAETTMQALAAGAVSIIAKPTLGLKGFLTDSAQELVAAVRAAARANLRALRAGAGVGGGGPGVGGRAGSGAEIGSATGPGGAGVAAAPGVGVAAARGAAGAGPAGSGARGGSNGAPGGALARPAAATAIVPAAVAPARAEAMAETTDRIIALGTSTGGTQALEAVLRGLPRTVPGIVVVQHMPEKFTAMFAQRLDQVCALEVLEARDGQRVLPGRVLIAPGGRHMTVRRSGAQYLVEVRDGPPVNRHRPSVDVLFRSVARCAGRNALGVIMTGMGDDGARGLREMFDAGAQTIAQDEASSVVFGMPKEAIRLGAATRILALQAIGPAIEQYTRAS</sequence>
<dbReference type="GO" id="GO:0006935">
    <property type="term" value="P:chemotaxis"/>
    <property type="evidence" value="ECO:0007669"/>
    <property type="project" value="UniProtKB-UniRule"/>
</dbReference>
<feature type="domain" description="Response regulatory" evidence="9">
    <location>
        <begin position="6"/>
        <end position="123"/>
    </location>
</feature>
<comment type="PTM">
    <text evidence="6">Phosphorylated by CheA. Phosphorylation of the N-terminal regulatory domain activates the methylesterase activity.</text>
</comment>
<feature type="modified residue" description="4-aspartylphosphate" evidence="6 8">
    <location>
        <position position="57"/>
    </location>
</feature>
<dbReference type="EC" id="3.1.1.61" evidence="6"/>
<dbReference type="Pfam" id="PF01339">
    <property type="entry name" value="CheB_methylest"/>
    <property type="match status" value="1"/>
</dbReference>
<dbReference type="PROSITE" id="PS50122">
    <property type="entry name" value="CHEB"/>
    <property type="match status" value="1"/>
</dbReference>
<name>C4ZM26_THASP</name>
<dbReference type="PANTHER" id="PTHR42872:SF6">
    <property type="entry name" value="PROTEIN-GLUTAMATE METHYLESTERASE_PROTEIN-GLUTAMINE GLUTAMINASE"/>
    <property type="match status" value="1"/>
</dbReference>
<evidence type="ECO:0000256" key="6">
    <source>
        <dbReference type="HAMAP-Rule" id="MF_00099"/>
    </source>
</evidence>
<dbReference type="eggNOG" id="COG2201">
    <property type="taxonomic scope" value="Bacteria"/>
</dbReference>
<dbReference type="GO" id="GO:0008984">
    <property type="term" value="F:protein-glutamate methylesterase activity"/>
    <property type="evidence" value="ECO:0007669"/>
    <property type="project" value="UniProtKB-UniRule"/>
</dbReference>
<reference evidence="11 13" key="2">
    <citation type="journal article" date="2012" name="Stand. Genomic Sci.">
        <title>Complete genome sequence of Thauera aminoaromatica strain MZ1T.</title>
        <authorList>
            <person name="Jiang K."/>
            <person name="Sanseverino J."/>
            <person name="Chauhan A."/>
            <person name="Lucas S."/>
            <person name="Copeland A."/>
            <person name="Lapidus A."/>
            <person name="Del Rio T.G."/>
            <person name="Dalin E."/>
            <person name="Tice H."/>
            <person name="Bruce D."/>
            <person name="Goodwin L."/>
            <person name="Pitluck S."/>
            <person name="Sims D."/>
            <person name="Brettin T."/>
            <person name="Detter J.C."/>
            <person name="Han C."/>
            <person name="Chang Y.J."/>
            <person name="Larimer F."/>
            <person name="Land M."/>
            <person name="Hauser L."/>
            <person name="Kyrpides N.C."/>
            <person name="Mikhailova N."/>
            <person name="Moser S."/>
            <person name="Jegier P."/>
            <person name="Close D."/>
            <person name="Debruyn J.M."/>
            <person name="Wang Y."/>
            <person name="Layton A.C."/>
            <person name="Allen M.S."/>
            <person name="Sayler G.S."/>
        </authorList>
    </citation>
    <scope>NUCLEOTIDE SEQUENCE [LARGE SCALE GENOMIC DNA]</scope>
    <source>
        <strain evidence="11 13">MZ1T</strain>
    </source>
</reference>
<keyword evidence="13" id="KW-1185">Reference proteome</keyword>
<dbReference type="EMBL" id="SSFD01000267">
    <property type="protein sequence ID" value="TXH81746.1"/>
    <property type="molecule type" value="Genomic_DNA"/>
</dbReference>
<gene>
    <name evidence="6" type="primary">cheB</name>
    <name evidence="11" type="ordered locus">Tmz1t_1322</name>
    <name evidence="12" type="ORF">E6Q80_16675</name>
</gene>
<feature type="domain" description="CheB-type methylesterase" evidence="10">
    <location>
        <begin position="232"/>
        <end position="424"/>
    </location>
</feature>
<dbReference type="GO" id="GO:0005737">
    <property type="term" value="C:cytoplasm"/>
    <property type="evidence" value="ECO:0007669"/>
    <property type="project" value="UniProtKB-SubCell"/>
</dbReference>
<dbReference type="NCBIfam" id="NF001965">
    <property type="entry name" value="PRK00742.1"/>
    <property type="match status" value="1"/>
</dbReference>
<dbReference type="Gene3D" id="3.40.50.2300">
    <property type="match status" value="1"/>
</dbReference>
<dbReference type="RefSeq" id="WP_012584967.1">
    <property type="nucleotide sequence ID" value="NC_011662.2"/>
</dbReference>
<dbReference type="STRING" id="85643.Tmz1t_1322"/>
<organism evidence="11 13">
    <name type="scientific">Thauera aminoaromatica</name>
    <dbReference type="NCBI Taxonomy" id="164330"/>
    <lineage>
        <taxon>Bacteria</taxon>
        <taxon>Pseudomonadati</taxon>
        <taxon>Pseudomonadota</taxon>
        <taxon>Betaproteobacteria</taxon>
        <taxon>Rhodocyclales</taxon>
        <taxon>Zoogloeaceae</taxon>
        <taxon>Thauera</taxon>
    </lineage>
</organism>
<evidence type="ECO:0000256" key="7">
    <source>
        <dbReference type="PROSITE-ProRule" id="PRU00050"/>
    </source>
</evidence>
<evidence type="ECO:0000256" key="4">
    <source>
        <dbReference type="ARBA" id="ARBA00022801"/>
    </source>
</evidence>
<dbReference type="InterPro" id="IPR011006">
    <property type="entry name" value="CheY-like_superfamily"/>
</dbReference>
<dbReference type="OrthoDB" id="9793421at2"/>
<evidence type="ECO:0000313" key="11">
    <source>
        <dbReference type="EMBL" id="ACK54081.1"/>
    </source>
</evidence>
<evidence type="ECO:0000256" key="8">
    <source>
        <dbReference type="PROSITE-ProRule" id="PRU00169"/>
    </source>
</evidence>
<reference evidence="13" key="1">
    <citation type="submission" date="2009-05" db="EMBL/GenBank/DDBJ databases">
        <title>Complete sequence of chromosome of Thauera sp. MZ1T.</title>
        <authorList>
            <consortium name="US DOE Joint Genome Institute"/>
            <person name="Lucas S."/>
            <person name="Copeland A."/>
            <person name="Lapidus A."/>
            <person name="Glavina del Rio T."/>
            <person name="Dalin E."/>
            <person name="Tice H."/>
            <person name="Bruce D."/>
            <person name="Goodwin L."/>
            <person name="Pitluck S."/>
            <person name="Sims D."/>
            <person name="Brettin T."/>
            <person name="Detter J.C."/>
            <person name="Han C."/>
            <person name="Larimer F."/>
            <person name="Land M."/>
            <person name="Hauser L."/>
            <person name="Kyrpides N."/>
            <person name="Mikhailova N."/>
            <person name="Sayler G.S."/>
        </authorList>
    </citation>
    <scope>NUCLEOTIDE SEQUENCE [LARGE SCALE GENOMIC DNA]</scope>
    <source>
        <strain evidence="13">MZ1T</strain>
    </source>
</reference>
<dbReference type="Proteomes" id="UP000002186">
    <property type="component" value="Chromosome"/>
</dbReference>
<feature type="active site" evidence="6 7">
    <location>
        <position position="244"/>
    </location>
</feature>
<dbReference type="PROSITE" id="PS50110">
    <property type="entry name" value="RESPONSE_REGULATORY"/>
    <property type="match status" value="1"/>
</dbReference>
<evidence type="ECO:0000259" key="10">
    <source>
        <dbReference type="PROSITE" id="PS50122"/>
    </source>
</evidence>
<dbReference type="KEGG" id="tmz:Tmz1t_1322"/>
<comment type="catalytic activity">
    <reaction evidence="6">
        <text>L-glutaminyl-[protein] + H2O = L-glutamyl-[protein] + NH4(+)</text>
        <dbReference type="Rhea" id="RHEA:16441"/>
        <dbReference type="Rhea" id="RHEA-COMP:10207"/>
        <dbReference type="Rhea" id="RHEA-COMP:10208"/>
        <dbReference type="ChEBI" id="CHEBI:15377"/>
        <dbReference type="ChEBI" id="CHEBI:28938"/>
        <dbReference type="ChEBI" id="CHEBI:29973"/>
        <dbReference type="ChEBI" id="CHEBI:30011"/>
        <dbReference type="EC" id="3.5.1.44"/>
    </reaction>
</comment>
<dbReference type="CDD" id="cd17541">
    <property type="entry name" value="REC_CheB-like"/>
    <property type="match status" value="1"/>
</dbReference>
<keyword evidence="4 6" id="KW-0378">Hydrolase</keyword>
<protein>
    <recommendedName>
        <fullName evidence="6">Protein-glutamate methylesterase/protein-glutamine glutaminase</fullName>
        <ecNumber evidence="6">3.1.1.61</ecNumber>
        <ecNumber evidence="6">3.5.1.44</ecNumber>
    </recommendedName>
</protein>